<gene>
    <name evidence="2" type="ORF">HK107_10110</name>
</gene>
<accession>A0A7Y3W5J0</accession>
<proteinExistence type="predicted"/>
<evidence type="ECO:0000313" key="3">
    <source>
        <dbReference type="Proteomes" id="UP000536835"/>
    </source>
</evidence>
<name>A0A7Y3W5J0_9PROT</name>
<dbReference type="EMBL" id="JABFCX010000003">
    <property type="protein sequence ID" value="NNU16674.1"/>
    <property type="molecule type" value="Genomic_DNA"/>
</dbReference>
<dbReference type="Proteomes" id="UP000536835">
    <property type="component" value="Unassembled WGS sequence"/>
</dbReference>
<organism evidence="2 3">
    <name type="scientific">Parvularcula mediterranea</name>
    <dbReference type="NCBI Taxonomy" id="2732508"/>
    <lineage>
        <taxon>Bacteria</taxon>
        <taxon>Pseudomonadati</taxon>
        <taxon>Pseudomonadota</taxon>
        <taxon>Alphaproteobacteria</taxon>
        <taxon>Parvularculales</taxon>
        <taxon>Parvularculaceae</taxon>
        <taxon>Parvularcula</taxon>
    </lineage>
</organism>
<evidence type="ECO:0000256" key="1">
    <source>
        <dbReference type="SAM" id="SignalP"/>
    </source>
</evidence>
<feature type="signal peptide" evidence="1">
    <location>
        <begin position="1"/>
        <end position="23"/>
    </location>
</feature>
<keyword evidence="1" id="KW-0732">Signal</keyword>
<dbReference type="RefSeq" id="WP_173199360.1">
    <property type="nucleotide sequence ID" value="NZ_JABFCX010000003.1"/>
</dbReference>
<comment type="caution">
    <text evidence="2">The sequence shown here is derived from an EMBL/GenBank/DDBJ whole genome shotgun (WGS) entry which is preliminary data.</text>
</comment>
<feature type="chain" id="PRO_5031502943" evidence="1">
    <location>
        <begin position="24"/>
        <end position="180"/>
    </location>
</feature>
<keyword evidence="3" id="KW-1185">Reference proteome</keyword>
<sequence>MTKAKTALTALLLSAAFAAPVLAQPAPTAASKAEVQDHRAHDLMVAMMSEILDVFARAEIDNEALQKKLLTRIEADIAGFIRTRENEAFEIAAPGAPAPAAAKGPRFATASLPPAEGVIGNGHVVTISYLTTEQFLAIEHDRLMLAVAEGLMDAAKSGALDEEPAMRVAETLVAMMKAGN</sequence>
<dbReference type="AlphaFoldDB" id="A0A7Y3W5J0"/>
<protein>
    <submittedName>
        <fullName evidence="2">Uncharacterized protein</fullName>
    </submittedName>
</protein>
<reference evidence="2 3" key="1">
    <citation type="submission" date="2020-05" db="EMBL/GenBank/DDBJ databases">
        <title>Parvularcula mediterraneae sp. nov., isolated from polypropylene straw from shallow seawater of the seashore of Laganas in Zakynthos island, Greece.</title>
        <authorList>
            <person name="Szabo I."/>
            <person name="Al-Omari J."/>
            <person name="Rado J."/>
            <person name="Szerdahelyi G.S."/>
        </authorList>
    </citation>
    <scope>NUCLEOTIDE SEQUENCE [LARGE SCALE GENOMIC DNA]</scope>
    <source>
        <strain evidence="2 3">ZS-1/3</strain>
    </source>
</reference>
<evidence type="ECO:0000313" key="2">
    <source>
        <dbReference type="EMBL" id="NNU16674.1"/>
    </source>
</evidence>